<evidence type="ECO:0000259" key="3">
    <source>
        <dbReference type="PROSITE" id="PS50930"/>
    </source>
</evidence>
<dbReference type="PANTHER" id="PTHR37299:SF1">
    <property type="entry name" value="STAGE 0 SPORULATION PROTEIN A HOMOLOG"/>
    <property type="match status" value="1"/>
</dbReference>
<feature type="domain" description="HTH LytTR-type" evidence="3">
    <location>
        <begin position="147"/>
        <end position="229"/>
    </location>
</feature>
<sequence length="238" mass="27198">MEVKQYLIIDDTQSDALYLKNLVDKFPDFNLIGVTPTLDAALLLIDSQPVDLIFLDINLNGQLGLTLLKTGIALPPVIITSAYPEYALESYEIGKAADYLLKPYTLERLHIALSRAFQWQNQPSNGEDNSVFLKMGRRAQRFTFQSIDYVEAFGIYSKVYANNQMYLVNERLAAMEDLLPTHLFRRIHKSYLINIGKLTSYNRHNIWLSQTKIPIGRSFRPGLETLLSLFDTSEEKAD</sequence>
<evidence type="ECO:0000259" key="2">
    <source>
        <dbReference type="PROSITE" id="PS50110"/>
    </source>
</evidence>
<comment type="caution">
    <text evidence="4">The sequence shown here is derived from an EMBL/GenBank/DDBJ whole genome shotgun (WGS) entry which is preliminary data.</text>
</comment>
<dbReference type="InterPro" id="IPR007492">
    <property type="entry name" value="LytTR_DNA-bd_dom"/>
</dbReference>
<protein>
    <submittedName>
        <fullName evidence="4">Response regulator transcription factor</fullName>
    </submittedName>
</protein>
<gene>
    <name evidence="4" type="ORF">GK091_27600</name>
</gene>
<evidence type="ECO:0000313" key="5">
    <source>
        <dbReference type="Proteomes" id="UP000477386"/>
    </source>
</evidence>
<dbReference type="SMART" id="SM00850">
    <property type="entry name" value="LytTR"/>
    <property type="match status" value="1"/>
</dbReference>
<keyword evidence="5" id="KW-1185">Reference proteome</keyword>
<name>A0A6M0IRP8_9BACT</name>
<dbReference type="InterPro" id="IPR001789">
    <property type="entry name" value="Sig_transdc_resp-reg_receiver"/>
</dbReference>
<dbReference type="EMBL" id="JAAGNZ010000007">
    <property type="protein sequence ID" value="NEU70662.1"/>
    <property type="molecule type" value="Genomic_DNA"/>
</dbReference>
<evidence type="ECO:0000256" key="1">
    <source>
        <dbReference type="PROSITE-ProRule" id="PRU00169"/>
    </source>
</evidence>
<dbReference type="GO" id="GO:0003677">
    <property type="term" value="F:DNA binding"/>
    <property type="evidence" value="ECO:0007669"/>
    <property type="project" value="InterPro"/>
</dbReference>
<dbReference type="Proteomes" id="UP000477386">
    <property type="component" value="Unassembled WGS sequence"/>
</dbReference>
<keyword evidence="1" id="KW-0597">Phosphoprotein</keyword>
<dbReference type="SUPFAM" id="SSF52172">
    <property type="entry name" value="CheY-like"/>
    <property type="match status" value="1"/>
</dbReference>
<organism evidence="4 5">
    <name type="scientific">Spirosoma agri</name>
    <dbReference type="NCBI Taxonomy" id="1987381"/>
    <lineage>
        <taxon>Bacteria</taxon>
        <taxon>Pseudomonadati</taxon>
        <taxon>Bacteroidota</taxon>
        <taxon>Cytophagia</taxon>
        <taxon>Cytophagales</taxon>
        <taxon>Cytophagaceae</taxon>
        <taxon>Spirosoma</taxon>
    </lineage>
</organism>
<dbReference type="SMART" id="SM00448">
    <property type="entry name" value="REC"/>
    <property type="match status" value="1"/>
</dbReference>
<dbReference type="InterPro" id="IPR011006">
    <property type="entry name" value="CheY-like_superfamily"/>
</dbReference>
<dbReference type="Gene3D" id="3.40.50.2300">
    <property type="match status" value="1"/>
</dbReference>
<dbReference type="RefSeq" id="WP_164043974.1">
    <property type="nucleotide sequence ID" value="NZ_JAAGNZ010000007.1"/>
</dbReference>
<dbReference type="AlphaFoldDB" id="A0A6M0IRP8"/>
<dbReference type="PROSITE" id="PS50110">
    <property type="entry name" value="RESPONSE_REGULATORY"/>
    <property type="match status" value="1"/>
</dbReference>
<dbReference type="Pfam" id="PF00072">
    <property type="entry name" value="Response_reg"/>
    <property type="match status" value="1"/>
</dbReference>
<dbReference type="GO" id="GO:0000156">
    <property type="term" value="F:phosphorelay response regulator activity"/>
    <property type="evidence" value="ECO:0007669"/>
    <property type="project" value="InterPro"/>
</dbReference>
<accession>A0A6M0IRP8</accession>
<dbReference type="PROSITE" id="PS50930">
    <property type="entry name" value="HTH_LYTTR"/>
    <property type="match status" value="1"/>
</dbReference>
<evidence type="ECO:0000313" key="4">
    <source>
        <dbReference type="EMBL" id="NEU70662.1"/>
    </source>
</evidence>
<dbReference type="Pfam" id="PF04397">
    <property type="entry name" value="LytTR"/>
    <property type="match status" value="1"/>
</dbReference>
<proteinExistence type="predicted"/>
<dbReference type="PANTHER" id="PTHR37299">
    <property type="entry name" value="TRANSCRIPTIONAL REGULATOR-RELATED"/>
    <property type="match status" value="1"/>
</dbReference>
<dbReference type="InterPro" id="IPR046947">
    <property type="entry name" value="LytR-like"/>
</dbReference>
<reference evidence="4 5" key="1">
    <citation type="submission" date="2020-02" db="EMBL/GenBank/DDBJ databases">
        <title>Draft genome sequence of two Spirosoma agri KCTC 52727 and Spirosoma terrae KCTC 52035.</title>
        <authorList>
            <person name="Rojas J."/>
            <person name="Ambika Manirajan B."/>
            <person name="Ratering S."/>
            <person name="Suarez C."/>
            <person name="Schnell S."/>
        </authorList>
    </citation>
    <scope>NUCLEOTIDE SEQUENCE [LARGE SCALE GENOMIC DNA]</scope>
    <source>
        <strain evidence="4 5">KCTC 52727</strain>
    </source>
</reference>
<feature type="domain" description="Response regulatory" evidence="2">
    <location>
        <begin position="5"/>
        <end position="117"/>
    </location>
</feature>
<dbReference type="Gene3D" id="2.40.50.1020">
    <property type="entry name" value="LytTr DNA-binding domain"/>
    <property type="match status" value="1"/>
</dbReference>
<feature type="modified residue" description="4-aspartylphosphate" evidence="1">
    <location>
        <position position="56"/>
    </location>
</feature>